<dbReference type="Proteomes" id="UP001367508">
    <property type="component" value="Unassembled WGS sequence"/>
</dbReference>
<proteinExistence type="predicted"/>
<organism evidence="2 3">
    <name type="scientific">Canavalia gladiata</name>
    <name type="common">Sword bean</name>
    <name type="synonym">Dolichos gladiatus</name>
    <dbReference type="NCBI Taxonomy" id="3824"/>
    <lineage>
        <taxon>Eukaryota</taxon>
        <taxon>Viridiplantae</taxon>
        <taxon>Streptophyta</taxon>
        <taxon>Embryophyta</taxon>
        <taxon>Tracheophyta</taxon>
        <taxon>Spermatophyta</taxon>
        <taxon>Magnoliopsida</taxon>
        <taxon>eudicotyledons</taxon>
        <taxon>Gunneridae</taxon>
        <taxon>Pentapetalae</taxon>
        <taxon>rosids</taxon>
        <taxon>fabids</taxon>
        <taxon>Fabales</taxon>
        <taxon>Fabaceae</taxon>
        <taxon>Papilionoideae</taxon>
        <taxon>50 kb inversion clade</taxon>
        <taxon>NPAAA clade</taxon>
        <taxon>indigoferoid/millettioid clade</taxon>
        <taxon>Phaseoleae</taxon>
        <taxon>Canavalia</taxon>
    </lineage>
</organism>
<reference evidence="2 3" key="1">
    <citation type="submission" date="2024-01" db="EMBL/GenBank/DDBJ databases">
        <title>The genomes of 5 underutilized Papilionoideae crops provide insights into root nodulation and disease resistanc.</title>
        <authorList>
            <person name="Jiang F."/>
        </authorList>
    </citation>
    <scope>NUCLEOTIDE SEQUENCE [LARGE SCALE GENOMIC DNA]</scope>
    <source>
        <strain evidence="2">LVBAO_FW01</strain>
        <tissue evidence="2">Leaves</tissue>
    </source>
</reference>
<keyword evidence="3" id="KW-1185">Reference proteome</keyword>
<gene>
    <name evidence="2" type="ORF">VNO77_03288</name>
</gene>
<accession>A0AAN9MUG5</accession>
<name>A0AAN9MUG5_CANGL</name>
<dbReference type="EMBL" id="JAYMYQ010000001">
    <property type="protein sequence ID" value="KAK7361240.1"/>
    <property type="molecule type" value="Genomic_DNA"/>
</dbReference>
<sequence length="94" mass="10186">MASYGPHKLGSVWRLHGPLLSHGRINRLHAKSWNITLCLAEPGSGTWKISSIVKEVTTMFADTTFFFAGGPSSFSGGGRDSKFSAAGLEEEWNT</sequence>
<evidence type="ECO:0000313" key="2">
    <source>
        <dbReference type="EMBL" id="KAK7361240.1"/>
    </source>
</evidence>
<evidence type="ECO:0000256" key="1">
    <source>
        <dbReference type="SAM" id="MobiDB-lite"/>
    </source>
</evidence>
<feature type="region of interest" description="Disordered" evidence="1">
    <location>
        <begin position="73"/>
        <end position="94"/>
    </location>
</feature>
<evidence type="ECO:0000313" key="3">
    <source>
        <dbReference type="Proteomes" id="UP001367508"/>
    </source>
</evidence>
<protein>
    <submittedName>
        <fullName evidence="2">Uncharacterized protein</fullName>
    </submittedName>
</protein>
<dbReference type="AlphaFoldDB" id="A0AAN9MUG5"/>
<comment type="caution">
    <text evidence="2">The sequence shown here is derived from an EMBL/GenBank/DDBJ whole genome shotgun (WGS) entry which is preliminary data.</text>
</comment>